<dbReference type="InterPro" id="IPR050807">
    <property type="entry name" value="TransReg_Diox_bact_type"/>
</dbReference>
<keyword evidence="1" id="KW-0805">Transcription regulation</keyword>
<dbReference type="SUPFAM" id="SSF47413">
    <property type="entry name" value="lambda repressor-like DNA-binding domains"/>
    <property type="match status" value="1"/>
</dbReference>
<evidence type="ECO:0000256" key="3">
    <source>
        <dbReference type="ARBA" id="ARBA00023163"/>
    </source>
</evidence>
<dbReference type="Gene3D" id="1.10.260.40">
    <property type="entry name" value="lambda repressor-like DNA-binding domains"/>
    <property type="match status" value="1"/>
</dbReference>
<dbReference type="PANTHER" id="PTHR46797">
    <property type="entry name" value="HTH-TYPE TRANSCRIPTIONAL REGULATOR"/>
    <property type="match status" value="1"/>
</dbReference>
<dbReference type="PANTHER" id="PTHR46797:SF23">
    <property type="entry name" value="HTH-TYPE TRANSCRIPTIONAL REGULATOR SUTR"/>
    <property type="match status" value="1"/>
</dbReference>
<dbReference type="InterPro" id="IPR010982">
    <property type="entry name" value="Lambda_DNA-bd_dom_sf"/>
</dbReference>
<keyword evidence="2" id="KW-0238">DNA-binding</keyword>
<dbReference type="EMBL" id="CP021434">
    <property type="protein sequence ID" value="ARU63465.1"/>
    <property type="molecule type" value="Genomic_DNA"/>
</dbReference>
<keyword evidence="6" id="KW-1185">Reference proteome</keyword>
<evidence type="ECO:0000256" key="1">
    <source>
        <dbReference type="ARBA" id="ARBA00023015"/>
    </source>
</evidence>
<dbReference type="AlphaFoldDB" id="A0A1Y0IVF3"/>
<organism evidence="5 6">
    <name type="scientific">Tumebacillus avium</name>
    <dbReference type="NCBI Taxonomy" id="1903704"/>
    <lineage>
        <taxon>Bacteria</taxon>
        <taxon>Bacillati</taxon>
        <taxon>Bacillota</taxon>
        <taxon>Bacilli</taxon>
        <taxon>Bacillales</taxon>
        <taxon>Alicyclobacillaceae</taxon>
        <taxon>Tumebacillus</taxon>
    </lineage>
</organism>
<dbReference type="KEGG" id="tum:CBW65_22535"/>
<evidence type="ECO:0000259" key="4">
    <source>
        <dbReference type="PROSITE" id="PS50943"/>
    </source>
</evidence>
<keyword evidence="3" id="KW-0804">Transcription</keyword>
<accession>A0A1Y0IVF3</accession>
<proteinExistence type="predicted"/>
<dbReference type="GO" id="GO:0005829">
    <property type="term" value="C:cytosol"/>
    <property type="evidence" value="ECO:0007669"/>
    <property type="project" value="TreeGrafter"/>
</dbReference>
<feature type="domain" description="HTH cro/C1-type" evidence="4">
    <location>
        <begin position="12"/>
        <end position="66"/>
    </location>
</feature>
<dbReference type="Proteomes" id="UP000195437">
    <property type="component" value="Chromosome"/>
</dbReference>
<dbReference type="OrthoDB" id="9781521at2"/>
<dbReference type="GO" id="GO:0003677">
    <property type="term" value="F:DNA binding"/>
    <property type="evidence" value="ECO:0007669"/>
    <property type="project" value="UniProtKB-KW"/>
</dbReference>
<dbReference type="SMART" id="SM00530">
    <property type="entry name" value="HTH_XRE"/>
    <property type="match status" value="1"/>
</dbReference>
<protein>
    <recommendedName>
        <fullName evidence="4">HTH cro/C1-type domain-containing protein</fullName>
    </recommendedName>
</protein>
<sequence length="75" mass="8491">MRTLKVEFGYNVSSRRKALRLTQEKLAEMCELDRTTIGQIEAGKSNATLETIELIANALDVHPSELLKTETYHRG</sequence>
<dbReference type="Pfam" id="PF01381">
    <property type="entry name" value="HTH_3"/>
    <property type="match status" value="1"/>
</dbReference>
<evidence type="ECO:0000313" key="6">
    <source>
        <dbReference type="Proteomes" id="UP000195437"/>
    </source>
</evidence>
<dbReference type="PROSITE" id="PS50943">
    <property type="entry name" value="HTH_CROC1"/>
    <property type="match status" value="1"/>
</dbReference>
<dbReference type="GO" id="GO:0003700">
    <property type="term" value="F:DNA-binding transcription factor activity"/>
    <property type="evidence" value="ECO:0007669"/>
    <property type="project" value="TreeGrafter"/>
</dbReference>
<evidence type="ECO:0000256" key="2">
    <source>
        <dbReference type="ARBA" id="ARBA00023125"/>
    </source>
</evidence>
<reference evidence="6" key="1">
    <citation type="submission" date="2017-05" db="EMBL/GenBank/DDBJ databases">
        <authorList>
            <person name="Sung H."/>
        </authorList>
    </citation>
    <scope>NUCLEOTIDE SEQUENCE [LARGE SCALE GENOMIC DNA]</scope>
    <source>
        <strain evidence="6">AR23208</strain>
    </source>
</reference>
<dbReference type="CDD" id="cd00093">
    <property type="entry name" value="HTH_XRE"/>
    <property type="match status" value="1"/>
</dbReference>
<gene>
    <name evidence="5" type="ORF">CBW65_22535</name>
</gene>
<dbReference type="RefSeq" id="WP_087458806.1">
    <property type="nucleotide sequence ID" value="NZ_CP021434.1"/>
</dbReference>
<dbReference type="InterPro" id="IPR001387">
    <property type="entry name" value="Cro/C1-type_HTH"/>
</dbReference>
<name>A0A1Y0IVF3_9BACL</name>
<evidence type="ECO:0000313" key="5">
    <source>
        <dbReference type="EMBL" id="ARU63465.1"/>
    </source>
</evidence>